<dbReference type="AlphaFoldDB" id="A0A4Z1T6R8"/>
<feature type="transmembrane region" description="Helical" evidence="7">
    <location>
        <begin position="274"/>
        <end position="297"/>
    </location>
</feature>
<feature type="transmembrane region" description="Helical" evidence="7">
    <location>
        <begin position="581"/>
        <end position="600"/>
    </location>
</feature>
<dbReference type="GO" id="GO:0022857">
    <property type="term" value="F:transmembrane transporter activity"/>
    <property type="evidence" value="ECO:0007669"/>
    <property type="project" value="InterPro"/>
</dbReference>
<feature type="transmembrane region" description="Helical" evidence="7">
    <location>
        <begin position="209"/>
        <end position="235"/>
    </location>
</feature>
<dbReference type="SUPFAM" id="SSF103473">
    <property type="entry name" value="MFS general substrate transporter"/>
    <property type="match status" value="1"/>
</dbReference>
<keyword evidence="4 7" id="KW-0812">Transmembrane</keyword>
<dbReference type="GO" id="GO:0005886">
    <property type="term" value="C:plasma membrane"/>
    <property type="evidence" value="ECO:0007669"/>
    <property type="project" value="UniProtKB-SubCell"/>
</dbReference>
<dbReference type="Proteomes" id="UP000315496">
    <property type="component" value="Chromosome 2"/>
</dbReference>
<accession>A0A4Z1T6R8</accession>
<feature type="transmembrane region" description="Helical" evidence="7">
    <location>
        <begin position="303"/>
        <end position="326"/>
    </location>
</feature>
<feature type="transmembrane region" description="Helical" evidence="7">
    <location>
        <begin position="485"/>
        <end position="504"/>
    </location>
</feature>
<protein>
    <submittedName>
        <fullName evidence="9">Major facilitator superfamily transporter</fullName>
    </submittedName>
</protein>
<feature type="domain" description="Major facilitator superfamily (MFS) profile" evidence="8">
    <location>
        <begin position="443"/>
        <end position="649"/>
    </location>
</feature>
<feature type="transmembrane region" description="Helical" evidence="7">
    <location>
        <begin position="444"/>
        <end position="465"/>
    </location>
</feature>
<dbReference type="Pfam" id="PF07690">
    <property type="entry name" value="MFS_1"/>
    <property type="match status" value="1"/>
</dbReference>
<comment type="subcellular location">
    <subcellularLocation>
        <location evidence="1">Cell membrane</location>
        <topology evidence="1">Multi-pass membrane protein</topology>
    </subcellularLocation>
</comment>
<feature type="transmembrane region" description="Helical" evidence="7">
    <location>
        <begin position="516"/>
        <end position="534"/>
    </location>
</feature>
<evidence type="ECO:0000256" key="6">
    <source>
        <dbReference type="ARBA" id="ARBA00023136"/>
    </source>
</evidence>
<evidence type="ECO:0000256" key="2">
    <source>
        <dbReference type="ARBA" id="ARBA00022448"/>
    </source>
</evidence>
<evidence type="ECO:0000256" key="7">
    <source>
        <dbReference type="SAM" id="Phobius"/>
    </source>
</evidence>
<evidence type="ECO:0000256" key="4">
    <source>
        <dbReference type="ARBA" id="ARBA00022692"/>
    </source>
</evidence>
<comment type="caution">
    <text evidence="9">The sequence shown here is derived from an EMBL/GenBank/DDBJ whole genome shotgun (WGS) entry which is preliminary data.</text>
</comment>
<dbReference type="PROSITE" id="PS50850">
    <property type="entry name" value="MFS"/>
    <property type="match status" value="1"/>
</dbReference>
<name>A0A4Z1T6R8_GIAMU</name>
<keyword evidence="3" id="KW-1003">Cell membrane</keyword>
<evidence type="ECO:0000256" key="5">
    <source>
        <dbReference type="ARBA" id="ARBA00022989"/>
    </source>
</evidence>
<evidence type="ECO:0000256" key="1">
    <source>
        <dbReference type="ARBA" id="ARBA00004651"/>
    </source>
</evidence>
<evidence type="ECO:0000313" key="10">
    <source>
        <dbReference type="Proteomes" id="UP000315496"/>
    </source>
</evidence>
<evidence type="ECO:0000313" key="9">
    <source>
        <dbReference type="EMBL" id="TNJ28827.1"/>
    </source>
</evidence>
<dbReference type="OrthoDB" id="3936150at2759"/>
<dbReference type="PANTHER" id="PTHR43414">
    <property type="entry name" value="MULTIDRUG RESISTANCE PROTEIN MDTG"/>
    <property type="match status" value="1"/>
</dbReference>
<dbReference type="EMBL" id="VDLU01000002">
    <property type="protein sequence ID" value="TNJ28827.1"/>
    <property type="molecule type" value="Genomic_DNA"/>
</dbReference>
<sequence>MTELALNQEGQTKARAQFRCFDYLALLATEMGSDPLRLGLGPDNRDHYLGNTLQDTEALDLVLAAAGAAPFVDDSQASDARKMDLHLPETLGNADLALIPEDPARAHRRYLHYVSEMRRLNPDTLHPAPDVADPSTYFRIIDNLFSNLIYIEKLPDTPKLDWNADRYTADYHPNPHEVKLVINLDSDALTAYDNNEDLRYSRNWCRNGVWYLILTGMVVGLSLQIIGLAFTFYLTTMGASASETTNMTTFFNLTQLFFSPLWLWLSEIIGRKPIYIMMAAGYSFINLLFSLTEYIFTDPAKKISYVLGIRAINGIFAIAVPMGFLIASDIASPRSRPIVLMCINIATQAGTAIASIITVTVFTTGRYDTVTNPNAAQDSYTHAGFTSFALSLISVVMTCFMKESAAGVIARKTAKKLGTDVKNIGIKRDPFFKTLREMLGNKQLVLLWFAYVLALICCMLSQQSAGYILTKFYGFPDGQVAKKWNAYQTLSSVLVSCFFVIFLTRKLTQWMGEVRFIVVCSLFSFVPPVARWAFDPPAPIWVFFLPFNTIASATVDALYIQLISMYTTPKNRGTTMGIFQIGNSIGRIAGASISGVLYDWSWRNGSILFILFGSVSLIILCFVKPPLEQNKAAMLEREKRDVAKKLQSI</sequence>
<evidence type="ECO:0000259" key="8">
    <source>
        <dbReference type="PROSITE" id="PS50850"/>
    </source>
</evidence>
<organism evidence="9 10">
    <name type="scientific">Giardia muris</name>
    <dbReference type="NCBI Taxonomy" id="5742"/>
    <lineage>
        <taxon>Eukaryota</taxon>
        <taxon>Metamonada</taxon>
        <taxon>Diplomonadida</taxon>
        <taxon>Hexamitidae</taxon>
        <taxon>Giardiinae</taxon>
        <taxon>Giardia</taxon>
    </lineage>
</organism>
<feature type="transmembrane region" description="Helical" evidence="7">
    <location>
        <begin position="247"/>
        <end position="265"/>
    </location>
</feature>
<feature type="transmembrane region" description="Helical" evidence="7">
    <location>
        <begin position="338"/>
        <end position="362"/>
    </location>
</feature>
<dbReference type="PANTHER" id="PTHR43414:SF6">
    <property type="entry name" value="MULTIDRUG RESISTANCE PROTEIN MDTG"/>
    <property type="match status" value="1"/>
</dbReference>
<keyword evidence="5 7" id="KW-1133">Transmembrane helix</keyword>
<keyword evidence="10" id="KW-1185">Reference proteome</keyword>
<dbReference type="VEuPathDB" id="GiardiaDB:GMRT_15581"/>
<dbReference type="InterPro" id="IPR036259">
    <property type="entry name" value="MFS_trans_sf"/>
</dbReference>
<reference evidence="9 10" key="1">
    <citation type="submission" date="2019-05" db="EMBL/GenBank/DDBJ databases">
        <title>The compact genome of Giardia muris reveals important steps in the evolution of intestinal protozoan parasites.</title>
        <authorList>
            <person name="Xu F."/>
            <person name="Jimenez-Gonzalez A."/>
            <person name="Einarsson E."/>
            <person name="Astvaldsson A."/>
            <person name="Peirasmaki D."/>
            <person name="Eckmann L."/>
            <person name="Andersson J.O."/>
            <person name="Svard S.G."/>
            <person name="Jerlstrom-Hultqvist J."/>
        </authorList>
    </citation>
    <scope>NUCLEOTIDE SEQUENCE [LARGE SCALE GENOMIC DNA]</scope>
    <source>
        <strain evidence="9 10">Roberts-Thomson</strain>
    </source>
</reference>
<evidence type="ECO:0000256" key="3">
    <source>
        <dbReference type="ARBA" id="ARBA00022475"/>
    </source>
</evidence>
<feature type="transmembrane region" description="Helical" evidence="7">
    <location>
        <begin position="382"/>
        <end position="401"/>
    </location>
</feature>
<dbReference type="InterPro" id="IPR020846">
    <property type="entry name" value="MFS_dom"/>
</dbReference>
<gene>
    <name evidence="9" type="ORF">GMRT_15581</name>
</gene>
<feature type="transmembrane region" description="Helical" evidence="7">
    <location>
        <begin position="606"/>
        <end position="627"/>
    </location>
</feature>
<keyword evidence="2" id="KW-0813">Transport</keyword>
<dbReference type="Gene3D" id="1.20.1250.20">
    <property type="entry name" value="MFS general substrate transporter like domains"/>
    <property type="match status" value="1"/>
</dbReference>
<dbReference type="InterPro" id="IPR011701">
    <property type="entry name" value="MFS"/>
</dbReference>
<proteinExistence type="predicted"/>
<keyword evidence="6 7" id="KW-0472">Membrane</keyword>
<feature type="transmembrane region" description="Helical" evidence="7">
    <location>
        <begin position="540"/>
        <end position="560"/>
    </location>
</feature>